<keyword evidence="1" id="KW-0808">Transferase</keyword>
<accession>A0A1I1KME6</accession>
<dbReference type="RefSeq" id="WP_093823697.1">
    <property type="nucleotide sequence ID" value="NZ_FOLQ01000002.1"/>
</dbReference>
<keyword evidence="2" id="KW-1185">Reference proteome</keyword>
<dbReference type="OrthoDB" id="1117814at2"/>
<dbReference type="AlphaFoldDB" id="A0A1I1KME6"/>
<gene>
    <name evidence="1" type="ORF">SAMN05216167_1025</name>
</gene>
<protein>
    <submittedName>
        <fullName evidence="1">Uncharacterized nucleotidyltransferase</fullName>
    </submittedName>
</protein>
<dbReference type="Pfam" id="PF14907">
    <property type="entry name" value="NTP_transf_5"/>
    <property type="match status" value="1"/>
</dbReference>
<dbReference type="EMBL" id="FOLQ01000002">
    <property type="protein sequence ID" value="SFC61967.1"/>
    <property type="molecule type" value="Genomic_DNA"/>
</dbReference>
<dbReference type="STRING" id="662367.SAMN05216167_1025"/>
<sequence>MNAGRSSELELLLMTCTMDLSLEKKTQLSQFLGKYQLNWDFLFSLADRHRVAPFLYRTLQDLPNIPAKFLTRLQHECQITATDSMLKLHEYHRVAKLLSEHNIKHIAFKGVYLAENNYPDRSLRSIGDLDILVEKNSLFEVIQLLEADQYQLGHQYKHYLQYNKRIILADLQEVSLFKPFFNKSHFDIDLHWEIDCLNKQYASFCLQDILTPPLLVKEHQIIILVIHHGVINIWQKIIYINDLYFSLNNKDINWSWLLQELRQYGLETVFLVGVQWCHQIWNLPLPASVEELIASEQVNSMAVAYEKNWEVEKALLIINPGLRQIALFTSAQTQFTKKLKIYTAYISHFVFRSSLIKIGRYRFYLPRQFGFLTAFFRIIYGVYKSLSIS</sequence>
<reference evidence="1 2" key="1">
    <citation type="submission" date="2016-10" db="EMBL/GenBank/DDBJ databases">
        <authorList>
            <person name="de Groot N.N."/>
        </authorList>
    </citation>
    <scope>NUCLEOTIDE SEQUENCE [LARGE SCALE GENOMIC DNA]</scope>
    <source>
        <strain evidence="1 2">DSM 26130</strain>
    </source>
</reference>
<organism evidence="1 2">
    <name type="scientific">Spirosoma endophyticum</name>
    <dbReference type="NCBI Taxonomy" id="662367"/>
    <lineage>
        <taxon>Bacteria</taxon>
        <taxon>Pseudomonadati</taxon>
        <taxon>Bacteroidota</taxon>
        <taxon>Cytophagia</taxon>
        <taxon>Cytophagales</taxon>
        <taxon>Cytophagaceae</taxon>
        <taxon>Spirosoma</taxon>
    </lineage>
</organism>
<evidence type="ECO:0000313" key="1">
    <source>
        <dbReference type="EMBL" id="SFC61967.1"/>
    </source>
</evidence>
<dbReference type="Proteomes" id="UP000198598">
    <property type="component" value="Unassembled WGS sequence"/>
</dbReference>
<name>A0A1I1KME6_9BACT</name>
<evidence type="ECO:0000313" key="2">
    <source>
        <dbReference type="Proteomes" id="UP000198598"/>
    </source>
</evidence>
<dbReference type="InterPro" id="IPR039498">
    <property type="entry name" value="NTP_transf_5"/>
</dbReference>
<proteinExistence type="predicted"/>
<dbReference type="GO" id="GO:0016740">
    <property type="term" value="F:transferase activity"/>
    <property type="evidence" value="ECO:0007669"/>
    <property type="project" value="UniProtKB-KW"/>
</dbReference>